<feature type="compositionally biased region" description="Acidic residues" evidence="1">
    <location>
        <begin position="164"/>
        <end position="180"/>
    </location>
</feature>
<dbReference type="AlphaFoldDB" id="A0A699HAK6"/>
<accession>A0A699HAK6</accession>
<proteinExistence type="predicted"/>
<feature type="region of interest" description="Disordered" evidence="1">
    <location>
        <begin position="112"/>
        <end position="131"/>
    </location>
</feature>
<feature type="region of interest" description="Disordered" evidence="1">
    <location>
        <begin position="148"/>
        <end position="180"/>
    </location>
</feature>
<dbReference type="EMBL" id="BKCJ010133503">
    <property type="protein sequence ID" value="GEX83893.1"/>
    <property type="molecule type" value="Genomic_DNA"/>
</dbReference>
<evidence type="ECO:0000313" key="2">
    <source>
        <dbReference type="EMBL" id="GEX83893.1"/>
    </source>
</evidence>
<sequence length="456" mass="53195">MGNRLYAFRNSRSNYPQRVQEIVVSKKTRSLTVADNIVEEPIVVKLAKSISVEEQRHQQREIMTQLIIDKQIEKDVKDMYAEWGQKLKVYVIDDLFVQSLLDLCSGSKESRVKNLRQENQPVRGEGSSAAHDKYYEFEDISTTYSDATQDSSRLYTDEAKDDKTDDSDMDLSDDEPKGDDDDIGFKCSFITSQQNHSDLHTSVPWLHVPPWSTFRKRTYDDQDPPNDHEGGTRRKEERILVNLLLDYQEKISLALFKLKFKKTHMLINAKTMKILLFNNILMLDGSQRSQVRILDMEYTLSYADLPRLKLNDIKDTNIEQSVRFAIGSRELPTDPQSDQKLYFERIKDKIPYTMSGIEKGVVYLNQHNHRSLMKLNEVKKFSDERLNTQSTLFTVKASPYREIEDERLLLPPKQTPPEVEKQSCTSLFLDLLAQKGYTDERDEYHQHRLTQKVFQS</sequence>
<gene>
    <name evidence="2" type="ORF">Tci_355868</name>
</gene>
<comment type="caution">
    <text evidence="2">The sequence shown here is derived from an EMBL/GenBank/DDBJ whole genome shotgun (WGS) entry which is preliminary data.</text>
</comment>
<protein>
    <submittedName>
        <fullName evidence="2">Uncharacterized protein</fullName>
    </submittedName>
</protein>
<reference evidence="2" key="1">
    <citation type="journal article" date="2019" name="Sci. Rep.">
        <title>Draft genome of Tanacetum cinerariifolium, the natural source of mosquito coil.</title>
        <authorList>
            <person name="Yamashiro T."/>
            <person name="Shiraishi A."/>
            <person name="Satake H."/>
            <person name="Nakayama K."/>
        </authorList>
    </citation>
    <scope>NUCLEOTIDE SEQUENCE</scope>
</reference>
<name>A0A699HAK6_TANCI</name>
<organism evidence="2">
    <name type="scientific">Tanacetum cinerariifolium</name>
    <name type="common">Dalmatian daisy</name>
    <name type="synonym">Chrysanthemum cinerariifolium</name>
    <dbReference type="NCBI Taxonomy" id="118510"/>
    <lineage>
        <taxon>Eukaryota</taxon>
        <taxon>Viridiplantae</taxon>
        <taxon>Streptophyta</taxon>
        <taxon>Embryophyta</taxon>
        <taxon>Tracheophyta</taxon>
        <taxon>Spermatophyta</taxon>
        <taxon>Magnoliopsida</taxon>
        <taxon>eudicotyledons</taxon>
        <taxon>Gunneridae</taxon>
        <taxon>Pentapetalae</taxon>
        <taxon>asterids</taxon>
        <taxon>campanulids</taxon>
        <taxon>Asterales</taxon>
        <taxon>Asteraceae</taxon>
        <taxon>Asteroideae</taxon>
        <taxon>Anthemideae</taxon>
        <taxon>Anthemidinae</taxon>
        <taxon>Tanacetum</taxon>
    </lineage>
</organism>
<evidence type="ECO:0000256" key="1">
    <source>
        <dbReference type="SAM" id="MobiDB-lite"/>
    </source>
</evidence>